<organism evidence="1">
    <name type="scientific">Candidatus Kentrum sp. LPFa</name>
    <dbReference type="NCBI Taxonomy" id="2126335"/>
    <lineage>
        <taxon>Bacteria</taxon>
        <taxon>Pseudomonadati</taxon>
        <taxon>Pseudomonadota</taxon>
        <taxon>Gammaproteobacteria</taxon>
        <taxon>Candidatus Kentrum</taxon>
    </lineage>
</organism>
<gene>
    <name evidence="1" type="ORF">BECKLPF1236B_GA0070989_100912</name>
</gene>
<protein>
    <submittedName>
        <fullName evidence="1">Uncharacterized protein</fullName>
    </submittedName>
</protein>
<sequence>MFGPSEKFVGNFPGSLALYSSVHTGITKVVLSVIFDGSRIFRDCVSRLELGYGAKAILRHALSSSKLLLP</sequence>
<dbReference type="AlphaFoldDB" id="A0A450VXR3"/>
<proteinExistence type="predicted"/>
<dbReference type="EMBL" id="CAADFK010000009">
    <property type="protein sequence ID" value="VFK09486.1"/>
    <property type="molecule type" value="Genomic_DNA"/>
</dbReference>
<reference evidence="1" key="1">
    <citation type="submission" date="2019-02" db="EMBL/GenBank/DDBJ databases">
        <authorList>
            <person name="Gruber-Vodicka R. H."/>
            <person name="Seah K. B. B."/>
        </authorList>
    </citation>
    <scope>NUCLEOTIDE SEQUENCE</scope>
    <source>
        <strain evidence="1">BECK_S313</strain>
    </source>
</reference>
<accession>A0A450VXR3</accession>
<name>A0A450VXR3_9GAMM</name>
<evidence type="ECO:0000313" key="1">
    <source>
        <dbReference type="EMBL" id="VFK09486.1"/>
    </source>
</evidence>